<gene>
    <name evidence="3" type="ORF">PENTCL1PPCAC_12109</name>
</gene>
<accession>A0AAV5TB78</accession>
<dbReference type="InterPro" id="IPR016181">
    <property type="entry name" value="Acyl_CoA_acyltransferase"/>
</dbReference>
<evidence type="ECO:0000259" key="2">
    <source>
        <dbReference type="PROSITE" id="PS51186"/>
    </source>
</evidence>
<reference evidence="3" key="1">
    <citation type="submission" date="2023-10" db="EMBL/GenBank/DDBJ databases">
        <title>Genome assembly of Pristionchus species.</title>
        <authorList>
            <person name="Yoshida K."/>
            <person name="Sommer R.J."/>
        </authorList>
    </citation>
    <scope>NUCLEOTIDE SEQUENCE</scope>
    <source>
        <strain evidence="3">RS0144</strain>
    </source>
</reference>
<dbReference type="Pfam" id="PF00583">
    <property type="entry name" value="Acetyltransf_1"/>
    <property type="match status" value="1"/>
</dbReference>
<feature type="non-terminal residue" evidence="3">
    <location>
        <position position="187"/>
    </location>
</feature>
<dbReference type="PANTHER" id="PTHR13538">
    <property type="entry name" value="N-ACETYLTRANSFERASE 6"/>
    <property type="match status" value="1"/>
</dbReference>
<dbReference type="EMBL" id="BTSX01000003">
    <property type="protein sequence ID" value="GMS89934.1"/>
    <property type="molecule type" value="Genomic_DNA"/>
</dbReference>
<dbReference type="PROSITE" id="PS51186">
    <property type="entry name" value="GNAT"/>
    <property type="match status" value="1"/>
</dbReference>
<dbReference type="GO" id="GO:1905502">
    <property type="term" value="F:acetyl-CoA binding"/>
    <property type="evidence" value="ECO:0007669"/>
    <property type="project" value="TreeGrafter"/>
</dbReference>
<dbReference type="GO" id="GO:0005737">
    <property type="term" value="C:cytoplasm"/>
    <property type="evidence" value="ECO:0007669"/>
    <property type="project" value="TreeGrafter"/>
</dbReference>
<keyword evidence="4" id="KW-1185">Reference proteome</keyword>
<feature type="domain" description="N-acetyltransferase" evidence="2">
    <location>
        <begin position="3"/>
        <end position="149"/>
    </location>
</feature>
<dbReference type="Proteomes" id="UP001432027">
    <property type="component" value="Unassembled WGS sequence"/>
</dbReference>
<evidence type="ECO:0000313" key="3">
    <source>
        <dbReference type="EMBL" id="GMS89934.1"/>
    </source>
</evidence>
<name>A0AAV5TB78_9BILA</name>
<comment type="caution">
    <text evidence="3">The sequence shown here is derived from an EMBL/GenBank/DDBJ whole genome shotgun (WGS) entry which is preliminary data.</text>
</comment>
<organism evidence="3 4">
    <name type="scientific">Pristionchus entomophagus</name>
    <dbReference type="NCBI Taxonomy" id="358040"/>
    <lineage>
        <taxon>Eukaryota</taxon>
        <taxon>Metazoa</taxon>
        <taxon>Ecdysozoa</taxon>
        <taxon>Nematoda</taxon>
        <taxon>Chromadorea</taxon>
        <taxon>Rhabditida</taxon>
        <taxon>Rhabditina</taxon>
        <taxon>Diplogasteromorpha</taxon>
        <taxon>Diplogasteroidea</taxon>
        <taxon>Neodiplogasteridae</taxon>
        <taxon>Pristionchus</taxon>
    </lineage>
</organism>
<sequence length="187" mass="20443">MAPTLVPLVDRQDLSLDCIALLNEEWPRSFTSREHSQNKSCRSSPPMSLLLIEDDVLLGHARMCLLPDRRDACWVESVIVRKSHRGRGLGKVLMNLTESKALELNFSKIFLSTHDQVPFYRSFGYEICAPILHSTTATSVFPVLAKLAPASPAKPTVSPSSNGTVISSYTVPPPPPPPPAPKATVSN</sequence>
<evidence type="ECO:0000313" key="4">
    <source>
        <dbReference type="Proteomes" id="UP001432027"/>
    </source>
</evidence>
<dbReference type="InterPro" id="IPR000182">
    <property type="entry name" value="GNAT_dom"/>
</dbReference>
<evidence type="ECO:0000256" key="1">
    <source>
        <dbReference type="SAM" id="MobiDB-lite"/>
    </source>
</evidence>
<dbReference type="InterPro" id="IPR039840">
    <property type="entry name" value="NAA80"/>
</dbReference>
<protein>
    <recommendedName>
        <fullName evidence="2">N-acetyltransferase domain-containing protein</fullName>
    </recommendedName>
</protein>
<dbReference type="GO" id="GO:0008080">
    <property type="term" value="F:N-acetyltransferase activity"/>
    <property type="evidence" value="ECO:0007669"/>
    <property type="project" value="InterPro"/>
</dbReference>
<dbReference type="SUPFAM" id="SSF55729">
    <property type="entry name" value="Acyl-CoA N-acyltransferases (Nat)"/>
    <property type="match status" value="1"/>
</dbReference>
<dbReference type="CDD" id="cd04301">
    <property type="entry name" value="NAT_SF"/>
    <property type="match status" value="1"/>
</dbReference>
<feature type="compositionally biased region" description="Polar residues" evidence="1">
    <location>
        <begin position="157"/>
        <end position="170"/>
    </location>
</feature>
<dbReference type="Gene3D" id="3.40.630.30">
    <property type="match status" value="1"/>
</dbReference>
<dbReference type="PANTHER" id="PTHR13538:SF4">
    <property type="entry name" value="N-ALPHA-ACETYLTRANSFERASE 80"/>
    <property type="match status" value="1"/>
</dbReference>
<dbReference type="AlphaFoldDB" id="A0AAV5TB78"/>
<proteinExistence type="predicted"/>
<feature type="compositionally biased region" description="Pro residues" evidence="1">
    <location>
        <begin position="171"/>
        <end position="181"/>
    </location>
</feature>
<feature type="region of interest" description="Disordered" evidence="1">
    <location>
        <begin position="150"/>
        <end position="187"/>
    </location>
</feature>